<keyword evidence="9" id="KW-0547">Nucleotide-binding</keyword>
<dbReference type="SUPFAM" id="SSF55874">
    <property type="entry name" value="ATPase domain of HSP90 chaperone/DNA topoisomerase II/histidine kinase"/>
    <property type="match status" value="1"/>
</dbReference>
<evidence type="ECO:0000313" key="18">
    <source>
        <dbReference type="EMBL" id="BDV35195.1"/>
    </source>
</evidence>
<dbReference type="InterPro" id="IPR004358">
    <property type="entry name" value="Sig_transdc_His_kin-like_C"/>
</dbReference>
<dbReference type="GO" id="GO:0016301">
    <property type="term" value="F:kinase activity"/>
    <property type="evidence" value="ECO:0007669"/>
    <property type="project" value="UniProtKB-KW"/>
</dbReference>
<keyword evidence="5" id="KW-0997">Cell inner membrane</keyword>
<comment type="subcellular location">
    <subcellularLocation>
        <location evidence="2">Cell inner membrane</location>
        <topology evidence="2">Multi-pass membrane protein</topology>
    </subcellularLocation>
</comment>
<evidence type="ECO:0000256" key="13">
    <source>
        <dbReference type="ARBA" id="ARBA00023012"/>
    </source>
</evidence>
<evidence type="ECO:0000256" key="10">
    <source>
        <dbReference type="ARBA" id="ARBA00022777"/>
    </source>
</evidence>
<feature type="transmembrane region" description="Helical" evidence="15">
    <location>
        <begin position="179"/>
        <end position="199"/>
    </location>
</feature>
<evidence type="ECO:0000313" key="19">
    <source>
        <dbReference type="Proteomes" id="UP001317629"/>
    </source>
</evidence>
<evidence type="ECO:0000256" key="6">
    <source>
        <dbReference type="ARBA" id="ARBA00022553"/>
    </source>
</evidence>
<keyword evidence="12 15" id="KW-1133">Transmembrane helix</keyword>
<proteinExistence type="predicted"/>
<dbReference type="SUPFAM" id="SSF47384">
    <property type="entry name" value="Homodimeric domain of signal transducing histidine kinase"/>
    <property type="match status" value="1"/>
</dbReference>
<evidence type="ECO:0000256" key="14">
    <source>
        <dbReference type="ARBA" id="ARBA00023136"/>
    </source>
</evidence>
<dbReference type="EC" id="2.7.13.3" evidence="3"/>
<dbReference type="Gene3D" id="3.30.565.10">
    <property type="entry name" value="Histidine kinase-like ATPase, C-terminal domain"/>
    <property type="match status" value="1"/>
</dbReference>
<keyword evidence="11" id="KW-0067">ATP-binding</keyword>
<evidence type="ECO:0000256" key="5">
    <source>
        <dbReference type="ARBA" id="ARBA00022519"/>
    </source>
</evidence>
<dbReference type="PROSITE" id="PS50109">
    <property type="entry name" value="HIS_KIN"/>
    <property type="match status" value="1"/>
</dbReference>
<evidence type="ECO:0000259" key="16">
    <source>
        <dbReference type="PROSITE" id="PS50109"/>
    </source>
</evidence>
<evidence type="ECO:0000259" key="17">
    <source>
        <dbReference type="PROSITE" id="PS50885"/>
    </source>
</evidence>
<dbReference type="Gene3D" id="1.10.287.130">
    <property type="match status" value="1"/>
</dbReference>
<keyword evidence="8 15" id="KW-0812">Transmembrane</keyword>
<dbReference type="SMART" id="SM00388">
    <property type="entry name" value="HisKA"/>
    <property type="match status" value="1"/>
</dbReference>
<dbReference type="SMART" id="SM00387">
    <property type="entry name" value="HATPase_c"/>
    <property type="match status" value="1"/>
</dbReference>
<sequence>MVLSDFIRRLRPDHLLGQISLLILGSIVVYQAVIVLMLHVMETEGRRHYVSEADFLTGVLLALDAAPVAERDALIQKIHFAAPYANIHIRDDRPAALDPRDPVFKAEIHRINAHLTGFSKAFETIPLHNMQDTLALELEKGGYAILSIAQHRKPSRLLWRWLWEPEPRYPIFMTRWARVGFLFFISASVILIWLSNYIVAPLNELARRAESFPTKEGLASPLVDRGPREIRDLNRSIRAMKARILAMVAERTHILAAVSHDLKTIITRMSLRTEFIADDDLRGKMQKDIRVMDAMLRKNLEYLRTENPRVDHSIIDLDSVIQTVVDEFNDLGRDVVYSCDKRQTMRGSLSDMQRVFTNLVENATRHARRVEIEVSEISGNMIHIDVADDGPGIPDALKAKVFEPFVRGDMARTISEHGGFGLGLAIVRSLVEGHGGKVEMLDRAPHGLIVRVTLPRAECAAERENA</sequence>
<comment type="catalytic activity">
    <reaction evidence="1">
        <text>ATP + protein L-histidine = ADP + protein N-phospho-L-histidine.</text>
        <dbReference type="EC" id="2.7.13.3"/>
    </reaction>
</comment>
<keyword evidence="19" id="KW-1185">Reference proteome</keyword>
<evidence type="ECO:0000256" key="1">
    <source>
        <dbReference type="ARBA" id="ARBA00000085"/>
    </source>
</evidence>
<dbReference type="Proteomes" id="UP001317629">
    <property type="component" value="Chromosome"/>
</dbReference>
<gene>
    <name evidence="18" type="ORF">SS37A_27240</name>
</gene>
<evidence type="ECO:0000256" key="9">
    <source>
        <dbReference type="ARBA" id="ARBA00022741"/>
    </source>
</evidence>
<dbReference type="PRINTS" id="PR00344">
    <property type="entry name" value="BCTRLSENSOR"/>
</dbReference>
<keyword evidence="7" id="KW-0808">Transferase</keyword>
<accession>A0ABN6VKT2</accession>
<evidence type="ECO:0000256" key="12">
    <source>
        <dbReference type="ARBA" id="ARBA00022989"/>
    </source>
</evidence>
<reference evidence="18 19" key="1">
    <citation type="journal article" date="2023" name="Int. J. Syst. Evol. Microbiol.">
        <title>Methylocystis iwaonis sp. nov., a type II methane-oxidizing bacterium from surface soil of a rice paddy field in Japan, and emended description of the genus Methylocystis (ex Whittenbury et al. 1970) Bowman et al. 1993.</title>
        <authorList>
            <person name="Kaise H."/>
            <person name="Sawadogo J.B."/>
            <person name="Alam M.S."/>
            <person name="Ueno C."/>
            <person name="Dianou D."/>
            <person name="Shinjo R."/>
            <person name="Asakawa S."/>
        </authorList>
    </citation>
    <scope>NUCLEOTIDE SEQUENCE [LARGE SCALE GENOMIC DNA]</scope>
    <source>
        <strain evidence="18 19">SS37A-Re</strain>
    </source>
</reference>
<evidence type="ECO:0000256" key="3">
    <source>
        <dbReference type="ARBA" id="ARBA00012438"/>
    </source>
</evidence>
<feature type="domain" description="Histidine kinase" evidence="16">
    <location>
        <begin position="257"/>
        <end position="458"/>
    </location>
</feature>
<protein>
    <recommendedName>
        <fullName evidence="3">histidine kinase</fullName>
        <ecNumber evidence="3">2.7.13.3</ecNumber>
    </recommendedName>
</protein>
<dbReference type="InterPro" id="IPR036890">
    <property type="entry name" value="HATPase_C_sf"/>
</dbReference>
<dbReference type="RefSeq" id="WP_281928571.1">
    <property type="nucleotide sequence ID" value="NZ_AP027142.1"/>
</dbReference>
<dbReference type="Pfam" id="PF02518">
    <property type="entry name" value="HATPase_c"/>
    <property type="match status" value="1"/>
</dbReference>
<dbReference type="InterPro" id="IPR050980">
    <property type="entry name" value="2C_sensor_his_kinase"/>
</dbReference>
<dbReference type="PROSITE" id="PS50885">
    <property type="entry name" value="HAMP"/>
    <property type="match status" value="1"/>
</dbReference>
<dbReference type="InterPro" id="IPR036097">
    <property type="entry name" value="HisK_dim/P_sf"/>
</dbReference>
<organism evidence="18 19">
    <name type="scientific">Methylocystis iwaonis</name>
    <dbReference type="NCBI Taxonomy" id="2885079"/>
    <lineage>
        <taxon>Bacteria</taxon>
        <taxon>Pseudomonadati</taxon>
        <taxon>Pseudomonadota</taxon>
        <taxon>Alphaproteobacteria</taxon>
        <taxon>Hyphomicrobiales</taxon>
        <taxon>Methylocystaceae</taxon>
        <taxon>Methylocystis</taxon>
    </lineage>
</organism>
<dbReference type="InterPro" id="IPR005467">
    <property type="entry name" value="His_kinase_dom"/>
</dbReference>
<keyword evidence="6" id="KW-0597">Phosphoprotein</keyword>
<dbReference type="InterPro" id="IPR003660">
    <property type="entry name" value="HAMP_dom"/>
</dbReference>
<dbReference type="InterPro" id="IPR003594">
    <property type="entry name" value="HATPase_dom"/>
</dbReference>
<dbReference type="PANTHER" id="PTHR44936:SF5">
    <property type="entry name" value="SENSOR HISTIDINE KINASE ENVZ"/>
    <property type="match status" value="1"/>
</dbReference>
<keyword evidence="10 18" id="KW-0418">Kinase</keyword>
<dbReference type="InterPro" id="IPR003661">
    <property type="entry name" value="HisK_dim/P_dom"/>
</dbReference>
<evidence type="ECO:0000256" key="8">
    <source>
        <dbReference type="ARBA" id="ARBA00022692"/>
    </source>
</evidence>
<feature type="domain" description="HAMP" evidence="17">
    <location>
        <begin position="196"/>
        <end position="249"/>
    </location>
</feature>
<keyword evidence="14 15" id="KW-0472">Membrane</keyword>
<dbReference type="Pfam" id="PF00672">
    <property type="entry name" value="HAMP"/>
    <property type="match status" value="1"/>
</dbReference>
<feature type="transmembrane region" description="Helical" evidence="15">
    <location>
        <begin position="15"/>
        <end position="38"/>
    </location>
</feature>
<keyword evidence="4" id="KW-1003">Cell membrane</keyword>
<evidence type="ECO:0000256" key="15">
    <source>
        <dbReference type="SAM" id="Phobius"/>
    </source>
</evidence>
<dbReference type="EMBL" id="AP027142">
    <property type="protein sequence ID" value="BDV35195.1"/>
    <property type="molecule type" value="Genomic_DNA"/>
</dbReference>
<name>A0ABN6VKT2_9HYPH</name>
<dbReference type="CDD" id="cd00075">
    <property type="entry name" value="HATPase"/>
    <property type="match status" value="1"/>
</dbReference>
<keyword evidence="13" id="KW-0902">Two-component regulatory system</keyword>
<dbReference type="PANTHER" id="PTHR44936">
    <property type="entry name" value="SENSOR PROTEIN CREC"/>
    <property type="match status" value="1"/>
</dbReference>
<evidence type="ECO:0000256" key="4">
    <source>
        <dbReference type="ARBA" id="ARBA00022475"/>
    </source>
</evidence>
<evidence type="ECO:0000256" key="7">
    <source>
        <dbReference type="ARBA" id="ARBA00022679"/>
    </source>
</evidence>
<evidence type="ECO:0000256" key="2">
    <source>
        <dbReference type="ARBA" id="ARBA00004429"/>
    </source>
</evidence>
<evidence type="ECO:0000256" key="11">
    <source>
        <dbReference type="ARBA" id="ARBA00022840"/>
    </source>
</evidence>